<keyword evidence="1" id="KW-0472">Membrane</keyword>
<feature type="transmembrane region" description="Helical" evidence="1">
    <location>
        <begin position="117"/>
        <end position="133"/>
    </location>
</feature>
<dbReference type="EMBL" id="RKST01000007">
    <property type="protein sequence ID" value="RUM98178.1"/>
    <property type="molecule type" value="Genomic_DNA"/>
</dbReference>
<dbReference type="InterPro" id="IPR018678">
    <property type="entry name" value="DUF2160_TM"/>
</dbReference>
<evidence type="ECO:0000256" key="1">
    <source>
        <dbReference type="SAM" id="Phobius"/>
    </source>
</evidence>
<accession>A0A432V7N7</accession>
<feature type="transmembrane region" description="Helical" evidence="1">
    <location>
        <begin position="94"/>
        <end position="111"/>
    </location>
</feature>
<feature type="transmembrane region" description="Helical" evidence="1">
    <location>
        <begin position="50"/>
        <end position="73"/>
    </location>
</feature>
<comment type="caution">
    <text evidence="2">The sequence shown here is derived from an EMBL/GenBank/DDBJ whole genome shotgun (WGS) entry which is preliminary data.</text>
</comment>
<evidence type="ECO:0000313" key="3">
    <source>
        <dbReference type="Proteomes" id="UP000281647"/>
    </source>
</evidence>
<sequence length="134" mass="14739">MRGRHWQTALALVVLVFLLAAGLLVSIVPIKDGARDWFAPLVAGGWMAWTFPTAAFFLTIFALLSLMAVWEYASPGGNPRIGLLRFETTRGDRLFISLLGSAFIHLAWLGLVGASLWWALALSVVYAIGVFRYV</sequence>
<dbReference type="Proteomes" id="UP000281647">
    <property type="component" value="Unassembled WGS sequence"/>
</dbReference>
<dbReference type="Pfam" id="PF09928">
    <property type="entry name" value="DUF2160"/>
    <property type="match status" value="1"/>
</dbReference>
<dbReference type="RefSeq" id="WP_128626558.1">
    <property type="nucleotide sequence ID" value="NZ_RKST01000007.1"/>
</dbReference>
<gene>
    <name evidence="2" type="ORF">EET67_08710</name>
</gene>
<protein>
    <submittedName>
        <fullName evidence="2">Glycerol-3-phosphate ABC transporter</fullName>
    </submittedName>
</protein>
<keyword evidence="1" id="KW-1133">Transmembrane helix</keyword>
<dbReference type="OrthoDB" id="5420630at2"/>
<reference evidence="2 3" key="1">
    <citation type="submission" date="2018-11" db="EMBL/GenBank/DDBJ databases">
        <title>Pseudaminobacter arsenicus sp. nov., an arsenic-resistant bacterium isolated from arsenic-rich aquifers.</title>
        <authorList>
            <person name="Mu Y."/>
        </authorList>
    </citation>
    <scope>NUCLEOTIDE SEQUENCE [LARGE SCALE GENOMIC DNA]</scope>
    <source>
        <strain evidence="2 3">CB3</strain>
    </source>
</reference>
<name>A0A432V7N7_9HYPH</name>
<keyword evidence="1" id="KW-0812">Transmembrane</keyword>
<proteinExistence type="predicted"/>
<evidence type="ECO:0000313" key="2">
    <source>
        <dbReference type="EMBL" id="RUM98178.1"/>
    </source>
</evidence>
<keyword evidence="3" id="KW-1185">Reference proteome</keyword>
<organism evidence="2 3">
    <name type="scientific">Borborobacter arsenicus</name>
    <dbReference type="NCBI Taxonomy" id="1851146"/>
    <lineage>
        <taxon>Bacteria</taxon>
        <taxon>Pseudomonadati</taxon>
        <taxon>Pseudomonadota</taxon>
        <taxon>Alphaproteobacteria</taxon>
        <taxon>Hyphomicrobiales</taxon>
        <taxon>Phyllobacteriaceae</taxon>
        <taxon>Borborobacter</taxon>
    </lineage>
</organism>
<dbReference type="AlphaFoldDB" id="A0A432V7N7"/>